<feature type="coiled-coil region" evidence="1">
    <location>
        <begin position="86"/>
        <end position="165"/>
    </location>
</feature>
<evidence type="ECO:0000256" key="2">
    <source>
        <dbReference type="SAM" id="MobiDB-lite"/>
    </source>
</evidence>
<reference evidence="3" key="1">
    <citation type="submission" date="2014-08" db="EMBL/GenBank/DDBJ databases">
        <authorList>
            <person name="Senf B."/>
            <person name="Petzold A."/>
            <person name="Downie B.R."/>
            <person name="Koch P."/>
            <person name="Platzer M."/>
        </authorList>
    </citation>
    <scope>NUCLEOTIDE SEQUENCE [LARGE SCALE GENOMIC DNA]</scope>
    <source>
        <strain evidence="3">GRZ</strain>
    </source>
</reference>
<reference evidence="3" key="3">
    <citation type="submission" date="2025-09" db="UniProtKB">
        <authorList>
            <consortium name="Ensembl"/>
        </authorList>
    </citation>
    <scope>IDENTIFICATION</scope>
</reference>
<evidence type="ECO:0000313" key="3">
    <source>
        <dbReference type="Ensembl" id="ENSNFUP00015007360.1"/>
    </source>
</evidence>
<sequence>MTGKSEVVNSGSFKELDAVLWELTQNHIPEYFDEVQQMDSEKLQSAMTDLIDTGMNQTVGDKSAVKTISSLAAVLSRRFQVAHKLISQASEQLTKKSQKMEQLREETAWYKRHLAEVQEELKTATSDLADTSTQLYDVIKEKERNESLMAKLATETRAIQALNETHVEAGAAAQQKEESDPARVRQELTGTSTYPPPRGLPPSLNVRSQEHLKLDGPTDKDLDRMARNITRFEPSPGVPCHVESYLKDIQFCLRKYPYATVDDKIYLIKMTSSQEVRKDYECLSPVITKEFSAFVSQTGLSLALNVKQAKNENDQDMEEDPHFKTLFLQNLHPTTSHYLGVFANPRTALIQSLREWTCWAFQKYQQTKTKQTETSVLTLSSNDPPLHLEGAYSLNAQGTYAPPPLASSHNQTWAEPMAEPYHPPQSRGQPWHLEAKDEPNHYLPGKRHQEQFNRGKWSPPQSRRYNQGPRRESDYPFQNRRPYQEQSYQSGRRSPTNHRSSSPRENPKNRDMDNKTDENMNIKSGDLEIIQRILDTIKRKDEKKVDVLSVSTHAPDPILQEAPAPHRKDAASTAVTPPTLMVEEMTPPMQLVEERTSSPKEVNAISLSPPPITHPSEEDTYSATLALQLESDHRASEKVKKMSHVEPPVPKMFCNLTEKGGPRNSVNLTLENALMHEALLDTA</sequence>
<proteinExistence type="predicted"/>
<reference evidence="3" key="2">
    <citation type="submission" date="2025-08" db="UniProtKB">
        <authorList>
            <consortium name="Ensembl"/>
        </authorList>
    </citation>
    <scope>IDENTIFICATION</scope>
</reference>
<protein>
    <submittedName>
        <fullName evidence="3">Uncharacterized protein</fullName>
    </submittedName>
</protein>
<feature type="compositionally biased region" description="Polar residues" evidence="2">
    <location>
        <begin position="484"/>
        <end position="504"/>
    </location>
</feature>
<evidence type="ECO:0000256" key="1">
    <source>
        <dbReference type="SAM" id="Coils"/>
    </source>
</evidence>
<accession>A0A8C6KNI4</accession>
<feature type="region of interest" description="Disordered" evidence="2">
    <location>
        <begin position="415"/>
        <end position="523"/>
    </location>
</feature>
<evidence type="ECO:0000313" key="4">
    <source>
        <dbReference type="Proteomes" id="UP000694548"/>
    </source>
</evidence>
<name>A0A8C6KNI4_NOTFU</name>
<feature type="region of interest" description="Disordered" evidence="2">
    <location>
        <begin position="168"/>
        <end position="205"/>
    </location>
</feature>
<keyword evidence="4" id="KW-1185">Reference proteome</keyword>
<dbReference type="Proteomes" id="UP000694548">
    <property type="component" value="Chromosome sgr03"/>
</dbReference>
<feature type="compositionally biased region" description="Basic and acidic residues" evidence="2">
    <location>
        <begin position="505"/>
        <end position="520"/>
    </location>
</feature>
<dbReference type="Ensembl" id="ENSNFUT00015007747.1">
    <property type="protein sequence ID" value="ENSNFUP00015007360.1"/>
    <property type="gene ID" value="ENSNFUG00015003623.1"/>
</dbReference>
<feature type="compositionally biased region" description="Basic and acidic residues" evidence="2">
    <location>
        <begin position="175"/>
        <end position="186"/>
    </location>
</feature>
<dbReference type="GeneTree" id="ENSGT01030000234876"/>
<keyword evidence="1" id="KW-0175">Coiled coil</keyword>
<dbReference type="AlphaFoldDB" id="A0A8C6KNI4"/>
<organism evidence="3 4">
    <name type="scientific">Nothobranchius furzeri</name>
    <name type="common">Turquoise killifish</name>
    <dbReference type="NCBI Taxonomy" id="105023"/>
    <lineage>
        <taxon>Eukaryota</taxon>
        <taxon>Metazoa</taxon>
        <taxon>Chordata</taxon>
        <taxon>Craniata</taxon>
        <taxon>Vertebrata</taxon>
        <taxon>Euteleostomi</taxon>
        <taxon>Actinopterygii</taxon>
        <taxon>Neopterygii</taxon>
        <taxon>Teleostei</taxon>
        <taxon>Neoteleostei</taxon>
        <taxon>Acanthomorphata</taxon>
        <taxon>Ovalentaria</taxon>
        <taxon>Atherinomorphae</taxon>
        <taxon>Cyprinodontiformes</taxon>
        <taxon>Nothobranchiidae</taxon>
        <taxon>Nothobranchius</taxon>
    </lineage>
</organism>